<dbReference type="Gene3D" id="1.10.1200.10">
    <property type="entry name" value="ACP-like"/>
    <property type="match status" value="1"/>
</dbReference>
<dbReference type="SUPFAM" id="SSF47336">
    <property type="entry name" value="ACP-like"/>
    <property type="match status" value="1"/>
</dbReference>
<evidence type="ECO:0000259" key="3">
    <source>
        <dbReference type="PROSITE" id="PS50075"/>
    </source>
</evidence>
<dbReference type="SMART" id="SM00823">
    <property type="entry name" value="PKS_PP"/>
    <property type="match status" value="1"/>
</dbReference>
<evidence type="ECO:0000313" key="5">
    <source>
        <dbReference type="Proteomes" id="UP000622552"/>
    </source>
</evidence>
<dbReference type="GO" id="GO:0031177">
    <property type="term" value="F:phosphopantetheine binding"/>
    <property type="evidence" value="ECO:0007669"/>
    <property type="project" value="InterPro"/>
</dbReference>
<dbReference type="InterPro" id="IPR036736">
    <property type="entry name" value="ACP-like_sf"/>
</dbReference>
<dbReference type="InterPro" id="IPR009081">
    <property type="entry name" value="PP-bd_ACP"/>
</dbReference>
<organism evidence="4 5">
    <name type="scientific">Longispora fulva</name>
    <dbReference type="NCBI Taxonomy" id="619741"/>
    <lineage>
        <taxon>Bacteria</taxon>
        <taxon>Bacillati</taxon>
        <taxon>Actinomycetota</taxon>
        <taxon>Actinomycetes</taxon>
        <taxon>Micromonosporales</taxon>
        <taxon>Micromonosporaceae</taxon>
        <taxon>Longispora</taxon>
    </lineage>
</organism>
<dbReference type="InterPro" id="IPR020806">
    <property type="entry name" value="PKS_PP-bd"/>
</dbReference>
<dbReference type="EMBL" id="JADOUF010000001">
    <property type="protein sequence ID" value="MBG6134950.1"/>
    <property type="molecule type" value="Genomic_DNA"/>
</dbReference>
<proteinExistence type="predicted"/>
<protein>
    <submittedName>
        <fullName evidence="4">Acyl carrier protein</fullName>
    </submittedName>
</protein>
<dbReference type="SMART" id="SM01294">
    <property type="entry name" value="PKS_PP_betabranch"/>
    <property type="match status" value="1"/>
</dbReference>
<keyword evidence="2" id="KW-0597">Phosphoprotein</keyword>
<evidence type="ECO:0000313" key="4">
    <source>
        <dbReference type="EMBL" id="MBG6134950.1"/>
    </source>
</evidence>
<name>A0A8J7G8K9_9ACTN</name>
<dbReference type="Pfam" id="PF00550">
    <property type="entry name" value="PP-binding"/>
    <property type="match status" value="1"/>
</dbReference>
<reference evidence="4" key="1">
    <citation type="submission" date="2020-11" db="EMBL/GenBank/DDBJ databases">
        <title>Sequencing the genomes of 1000 actinobacteria strains.</title>
        <authorList>
            <person name="Klenk H.-P."/>
        </authorList>
    </citation>
    <scope>NUCLEOTIDE SEQUENCE</scope>
    <source>
        <strain evidence="4">DSM 45356</strain>
    </source>
</reference>
<sequence>MTAQPIQDWLVGFVADLLAIAPSEVDPTATMEALGVDSATTLVLAGDLGVLLGRTIPPTELLDHPTLAALADHLARQPA</sequence>
<gene>
    <name evidence="4" type="ORF">IW245_001144</name>
</gene>
<keyword evidence="1" id="KW-0596">Phosphopantetheine</keyword>
<comment type="caution">
    <text evidence="4">The sequence shown here is derived from an EMBL/GenBank/DDBJ whole genome shotgun (WGS) entry which is preliminary data.</text>
</comment>
<dbReference type="AlphaFoldDB" id="A0A8J7G8K9"/>
<dbReference type="Proteomes" id="UP000622552">
    <property type="component" value="Unassembled WGS sequence"/>
</dbReference>
<evidence type="ECO:0000256" key="2">
    <source>
        <dbReference type="ARBA" id="ARBA00022553"/>
    </source>
</evidence>
<dbReference type="PROSITE" id="PS50075">
    <property type="entry name" value="CARRIER"/>
    <property type="match status" value="1"/>
</dbReference>
<feature type="domain" description="Carrier" evidence="3">
    <location>
        <begin position="1"/>
        <end position="78"/>
    </location>
</feature>
<evidence type="ECO:0000256" key="1">
    <source>
        <dbReference type="ARBA" id="ARBA00022450"/>
    </source>
</evidence>
<accession>A0A8J7G8K9</accession>
<dbReference type="RefSeq" id="WP_197002127.1">
    <property type="nucleotide sequence ID" value="NZ_BONS01000004.1"/>
</dbReference>
<keyword evidence="5" id="KW-1185">Reference proteome</keyword>